<keyword evidence="4" id="KW-0560">Oxidoreductase</keyword>
<dbReference type="PROSITE" id="PS51387">
    <property type="entry name" value="FAD_PCMH"/>
    <property type="match status" value="1"/>
</dbReference>
<dbReference type="PANTHER" id="PTHR42973:SF9">
    <property type="entry name" value="FAD-BINDING PCMH-TYPE DOMAIN-CONTAINING PROTEIN-RELATED"/>
    <property type="match status" value="1"/>
</dbReference>
<dbReference type="InterPro" id="IPR050416">
    <property type="entry name" value="FAD-linked_Oxidoreductase"/>
</dbReference>
<evidence type="ECO:0000256" key="1">
    <source>
        <dbReference type="ARBA" id="ARBA00001974"/>
    </source>
</evidence>
<dbReference type="GO" id="GO:0016491">
    <property type="term" value="F:oxidoreductase activity"/>
    <property type="evidence" value="ECO:0007669"/>
    <property type="project" value="UniProtKB-KW"/>
</dbReference>
<evidence type="ECO:0000313" key="7">
    <source>
        <dbReference type="Proteomes" id="UP000693942"/>
    </source>
</evidence>
<comment type="cofactor">
    <cofactor evidence="1">
        <name>FAD</name>
        <dbReference type="ChEBI" id="CHEBI:57692"/>
    </cofactor>
</comment>
<dbReference type="Pfam" id="PF01565">
    <property type="entry name" value="FAD_binding_4"/>
    <property type="match status" value="1"/>
</dbReference>
<dbReference type="InterPro" id="IPR006094">
    <property type="entry name" value="Oxid_FAD_bind_N"/>
</dbReference>
<evidence type="ECO:0000256" key="2">
    <source>
        <dbReference type="ARBA" id="ARBA00022630"/>
    </source>
</evidence>
<sequence>MVDGVALGGRLSEVLDRIYVHLLLYVAQSITMHLFQLKVFTAVVVWSLTSAGATIPLAGDELAGKCPITDVDQLGKKLSKAAKIFFPGSNEFLQASTRWSVLEVPKVNIVVVPGTEKDVAETVKFANKKAVPFLAFNTAHGAITTLGRMDHGIEIYLSQLNDVKISPDGKTVEIGGGTVSKKVTDTLWAAEKQTVTGTCECVSYMGPALGGGHGWLQGHHGIIADQILTMNVVLADGSFKMIDQRSDLFWAMKGAGHNFGIVTSVTAKIYDIEHRDWAIETLVFSGDQVGEVYQAANEHLLRKQPVGVINWSYWLNNPDADPNNPIILFWIIQEGVRTVDPAITKPFRDIGPLSIEPVAGDYKDLAGWTGISLSSPPCQKDGHVNPRFPLYLQSYNVPAMEKAYKFFASEIGGDSPFNGSLFMFESYSTQGVRDIDSKSTAFAFRDANLLIAPLITYKPAGPNIDKRAADLGIGLRNILHKASGKEEMGVYVNYAFGDENAKQLYGNEAWRQQKLRGLKKKYDPKGKFSFFGPVA</sequence>
<dbReference type="PANTHER" id="PTHR42973">
    <property type="entry name" value="BINDING OXIDOREDUCTASE, PUTATIVE (AFU_ORTHOLOGUE AFUA_1G17690)-RELATED"/>
    <property type="match status" value="1"/>
</dbReference>
<dbReference type="EMBL" id="JAELUR010000031">
    <property type="protein sequence ID" value="KAG7406834.1"/>
    <property type="molecule type" value="Genomic_DNA"/>
</dbReference>
<keyword evidence="2" id="KW-0285">Flavoprotein</keyword>
<keyword evidence="3" id="KW-0274">FAD</keyword>
<organism evidence="6 7">
    <name type="scientific">Fusarium oxysporum f. sp. raphani</name>
    <dbReference type="NCBI Taxonomy" id="96318"/>
    <lineage>
        <taxon>Eukaryota</taxon>
        <taxon>Fungi</taxon>
        <taxon>Dikarya</taxon>
        <taxon>Ascomycota</taxon>
        <taxon>Pezizomycotina</taxon>
        <taxon>Sordariomycetes</taxon>
        <taxon>Hypocreomycetidae</taxon>
        <taxon>Hypocreales</taxon>
        <taxon>Nectriaceae</taxon>
        <taxon>Fusarium</taxon>
        <taxon>Fusarium oxysporum species complex</taxon>
    </lineage>
</organism>
<evidence type="ECO:0000256" key="3">
    <source>
        <dbReference type="ARBA" id="ARBA00022827"/>
    </source>
</evidence>
<dbReference type="AlphaFoldDB" id="A0A8J5TRG1"/>
<accession>A0A8J5TRG1</accession>
<dbReference type="InterPro" id="IPR016166">
    <property type="entry name" value="FAD-bd_PCMH"/>
</dbReference>
<dbReference type="Proteomes" id="UP000693942">
    <property type="component" value="Unassembled WGS sequence"/>
</dbReference>
<reference evidence="6" key="1">
    <citation type="submission" date="2021-04" db="EMBL/GenBank/DDBJ databases">
        <title>First draft genome resource for Brassicaceae pathogens Fusarium oxysporum f. sp. raphani and Fusarium oxysporum f. sp. rapae.</title>
        <authorList>
            <person name="Asai S."/>
        </authorList>
    </citation>
    <scope>NUCLEOTIDE SEQUENCE</scope>
    <source>
        <strain evidence="6">Tf1262</strain>
    </source>
</reference>
<name>A0A8J5TRG1_FUSOX</name>
<evidence type="ECO:0000256" key="4">
    <source>
        <dbReference type="ARBA" id="ARBA00023002"/>
    </source>
</evidence>
<feature type="domain" description="FAD-binding PCMH-type" evidence="5">
    <location>
        <begin position="102"/>
        <end position="272"/>
    </location>
</feature>
<protein>
    <submittedName>
        <fullName evidence="6">FAD-linked oxidoreductase chyH</fullName>
    </submittedName>
</protein>
<comment type="caution">
    <text evidence="6">The sequence shown here is derived from an EMBL/GenBank/DDBJ whole genome shotgun (WGS) entry which is preliminary data.</text>
</comment>
<gene>
    <name evidence="6" type="primary">chyH-3</name>
    <name evidence="6" type="ORF">Forpi1262_v018207</name>
</gene>
<dbReference type="GO" id="GO:0071949">
    <property type="term" value="F:FAD binding"/>
    <property type="evidence" value="ECO:0007669"/>
    <property type="project" value="InterPro"/>
</dbReference>
<evidence type="ECO:0000313" key="6">
    <source>
        <dbReference type="EMBL" id="KAG7406834.1"/>
    </source>
</evidence>
<evidence type="ECO:0000259" key="5">
    <source>
        <dbReference type="PROSITE" id="PS51387"/>
    </source>
</evidence>
<proteinExistence type="predicted"/>